<evidence type="ECO:0000256" key="2">
    <source>
        <dbReference type="ARBA" id="ARBA00022491"/>
    </source>
</evidence>
<dbReference type="GO" id="GO:0045947">
    <property type="term" value="P:negative regulation of translational initiation"/>
    <property type="evidence" value="ECO:0007669"/>
    <property type="project" value="UniProtKB-UniRule"/>
</dbReference>
<evidence type="ECO:0000256" key="5">
    <source>
        <dbReference type="HAMAP-Rule" id="MF_00167"/>
    </source>
</evidence>
<dbReference type="GO" id="GO:0006109">
    <property type="term" value="P:regulation of carbohydrate metabolic process"/>
    <property type="evidence" value="ECO:0007669"/>
    <property type="project" value="InterPro"/>
</dbReference>
<dbReference type="PANTHER" id="PTHR34984">
    <property type="entry name" value="CARBON STORAGE REGULATOR"/>
    <property type="match status" value="1"/>
</dbReference>
<dbReference type="GO" id="GO:0048027">
    <property type="term" value="F:mRNA 5'-UTR binding"/>
    <property type="evidence" value="ECO:0007669"/>
    <property type="project" value="UniProtKB-UniRule"/>
</dbReference>
<dbReference type="AlphaFoldDB" id="D6Z721"/>
<evidence type="ECO:0000256" key="4">
    <source>
        <dbReference type="ARBA" id="ARBA00022884"/>
    </source>
</evidence>
<dbReference type="STRING" id="589865.DaAHT2_2343"/>
<comment type="subcellular location">
    <subcellularLocation>
        <location evidence="5">Cytoplasm</location>
    </subcellularLocation>
</comment>
<comment type="function">
    <text evidence="5">A translational regulator that binds mRNA to regulate translation initiation and/or mRNA stability. Usually binds in the 5'-UTR at or near the Shine-Dalgarno sequence preventing ribosome-binding, thus repressing translation. Its main target seems to be the major flagellin gene, while its function is anatagonized by FliW.</text>
</comment>
<sequence length="80" mass="8833">MLILARKPGEAVAIGDEISIRVLEVKNGQVKLGVEAPDHVSVHREEIYRRILEANRRAAAGEFGDLESLAVNLAEKKRES</sequence>
<dbReference type="HAMAP" id="MF_00167">
    <property type="entry name" value="CsrA"/>
    <property type="match status" value="1"/>
</dbReference>
<keyword evidence="5" id="KW-1005">Bacterial flagellum biogenesis</keyword>
<keyword evidence="1 5" id="KW-0963">Cytoplasm</keyword>
<evidence type="ECO:0000313" key="7">
    <source>
        <dbReference type="Proteomes" id="UP000001508"/>
    </source>
</evidence>
<keyword evidence="4 5" id="KW-0694">RNA-binding</keyword>
<keyword evidence="7" id="KW-1185">Reference proteome</keyword>
<reference evidence="7" key="1">
    <citation type="submission" date="2010-02" db="EMBL/GenBank/DDBJ databases">
        <title>Complete sequence of Desulfurivibrio alkaliphilus AHT2.</title>
        <authorList>
            <consortium name="US DOE Joint Genome Institute"/>
            <person name="Pitluck S."/>
            <person name="Chertkov O."/>
            <person name="Detter J.C."/>
            <person name="Han C."/>
            <person name="Tapia R."/>
            <person name="Larimer F."/>
            <person name="Land M."/>
            <person name="Hauser L."/>
            <person name="Kyrpides N."/>
            <person name="Mikhailova N."/>
            <person name="Sorokin D.Y."/>
            <person name="Muyzer G."/>
            <person name="Woyke T."/>
        </authorList>
    </citation>
    <scope>NUCLEOTIDE SEQUENCE [LARGE SCALE GENOMIC DNA]</scope>
    <source>
        <strain evidence="7">DSM 19089 / UNIQEM U267 / AHT2</strain>
    </source>
</reference>
<dbReference type="GO" id="GO:0006402">
    <property type="term" value="P:mRNA catabolic process"/>
    <property type="evidence" value="ECO:0007669"/>
    <property type="project" value="InterPro"/>
</dbReference>
<dbReference type="FunFam" id="2.60.40.4380:FF:000002">
    <property type="entry name" value="Translational regulator CsrA"/>
    <property type="match status" value="1"/>
</dbReference>
<organism evidence="6 7">
    <name type="scientific">Desulfurivibrio alkaliphilus (strain DSM 19089 / UNIQEM U267 / AHT2)</name>
    <dbReference type="NCBI Taxonomy" id="589865"/>
    <lineage>
        <taxon>Bacteria</taxon>
        <taxon>Pseudomonadati</taxon>
        <taxon>Thermodesulfobacteriota</taxon>
        <taxon>Desulfobulbia</taxon>
        <taxon>Desulfobulbales</taxon>
        <taxon>Desulfobulbaceae</taxon>
        <taxon>Desulfurivibrio</taxon>
    </lineage>
</organism>
<dbReference type="HOGENOM" id="CLU_164837_0_2_7"/>
<evidence type="ECO:0000256" key="3">
    <source>
        <dbReference type="ARBA" id="ARBA00022845"/>
    </source>
</evidence>
<accession>D6Z721</accession>
<dbReference type="Proteomes" id="UP000001508">
    <property type="component" value="Chromosome"/>
</dbReference>
<dbReference type="eggNOG" id="COG1551">
    <property type="taxonomic scope" value="Bacteria"/>
</dbReference>
<keyword evidence="2 5" id="KW-0678">Repressor</keyword>
<dbReference type="KEGG" id="dak:DaAHT2_2343"/>
<dbReference type="NCBIfam" id="NF002469">
    <property type="entry name" value="PRK01712.1"/>
    <property type="match status" value="1"/>
</dbReference>
<dbReference type="InterPro" id="IPR036107">
    <property type="entry name" value="CsrA_sf"/>
</dbReference>
<dbReference type="OrthoDB" id="9809061at2"/>
<dbReference type="GO" id="GO:1902208">
    <property type="term" value="P:regulation of bacterial-type flagellum assembly"/>
    <property type="evidence" value="ECO:0007669"/>
    <property type="project" value="UniProtKB-UniRule"/>
</dbReference>
<comment type="similarity">
    <text evidence="5">Belongs to the CsrA/RsmA family.</text>
</comment>
<dbReference type="EMBL" id="CP001940">
    <property type="protein sequence ID" value="ADH87008.1"/>
    <property type="molecule type" value="Genomic_DNA"/>
</dbReference>
<keyword evidence="3 5" id="KW-0810">Translation regulation</keyword>
<dbReference type="NCBIfam" id="TIGR00202">
    <property type="entry name" value="csrA"/>
    <property type="match status" value="1"/>
</dbReference>
<dbReference type="RefSeq" id="WP_013164522.1">
    <property type="nucleotide sequence ID" value="NC_014216.1"/>
</dbReference>
<evidence type="ECO:0000256" key="1">
    <source>
        <dbReference type="ARBA" id="ARBA00022490"/>
    </source>
</evidence>
<dbReference type="GO" id="GO:0005829">
    <property type="term" value="C:cytosol"/>
    <property type="evidence" value="ECO:0007669"/>
    <property type="project" value="TreeGrafter"/>
</dbReference>
<proteinExistence type="inferred from homology"/>
<dbReference type="Gene3D" id="2.60.40.4380">
    <property type="entry name" value="Translational regulator CsrA"/>
    <property type="match status" value="1"/>
</dbReference>
<evidence type="ECO:0000313" key="6">
    <source>
        <dbReference type="EMBL" id="ADH87008.1"/>
    </source>
</evidence>
<protein>
    <recommendedName>
        <fullName evidence="5">Translational regulator CsrA</fullName>
    </recommendedName>
</protein>
<dbReference type="PANTHER" id="PTHR34984:SF1">
    <property type="entry name" value="CARBON STORAGE REGULATOR"/>
    <property type="match status" value="1"/>
</dbReference>
<comment type="subunit">
    <text evidence="5">Homodimer; the beta-strands of each monomer intercalate to form a hydrophobic core, while the alpha-helices form wings that extend away from the core.</text>
</comment>
<dbReference type="InterPro" id="IPR003751">
    <property type="entry name" value="CsrA"/>
</dbReference>
<dbReference type="GO" id="GO:0044781">
    <property type="term" value="P:bacterial-type flagellum organization"/>
    <property type="evidence" value="ECO:0007669"/>
    <property type="project" value="UniProtKB-KW"/>
</dbReference>
<gene>
    <name evidence="5" type="primary">csrA</name>
    <name evidence="6" type="ordered locus">DaAHT2_2343</name>
</gene>
<dbReference type="Pfam" id="PF02599">
    <property type="entry name" value="CsrA"/>
    <property type="match status" value="1"/>
</dbReference>
<dbReference type="InParanoid" id="D6Z721"/>
<name>D6Z721_DESAT</name>
<dbReference type="SUPFAM" id="SSF117130">
    <property type="entry name" value="CsrA-like"/>
    <property type="match status" value="1"/>
</dbReference>
<dbReference type="FunCoup" id="D6Z721">
    <property type="interactions" value="215"/>
</dbReference>